<dbReference type="AlphaFoldDB" id="A0A2S1LET1"/>
<keyword evidence="2" id="KW-1185">Reference proteome</keyword>
<dbReference type="EMBL" id="CP020918">
    <property type="protein sequence ID" value="AWG22282.1"/>
    <property type="molecule type" value="Genomic_DNA"/>
</dbReference>
<accession>A0A2S1LET1</accession>
<protein>
    <submittedName>
        <fullName evidence="1">Uncharacterized protein</fullName>
    </submittedName>
</protein>
<proteinExistence type="predicted"/>
<reference evidence="1 2" key="1">
    <citation type="submission" date="2017-04" db="EMBL/GenBank/DDBJ databases">
        <title>Compelte genome sequence of WV33.</title>
        <authorList>
            <person name="Lee P.C."/>
        </authorList>
    </citation>
    <scope>NUCLEOTIDE SEQUENCE [LARGE SCALE GENOMIC DNA]</scope>
    <source>
        <strain evidence="1 2">WV33</strain>
    </source>
</reference>
<dbReference type="Proteomes" id="UP000244527">
    <property type="component" value="Chromosome"/>
</dbReference>
<name>A0A2S1LET1_9FLAO</name>
<sequence length="59" mass="6860">MKAILSILDYRFLFEGMSETIAIAEKPPVIKTTLLIITYIIETSKNKKIFPREDKIVQF</sequence>
<evidence type="ECO:0000313" key="1">
    <source>
        <dbReference type="EMBL" id="AWG22282.1"/>
    </source>
</evidence>
<organism evidence="1 2">
    <name type="scientific">Flavobacterium faecale</name>
    <dbReference type="NCBI Taxonomy" id="1355330"/>
    <lineage>
        <taxon>Bacteria</taxon>
        <taxon>Pseudomonadati</taxon>
        <taxon>Bacteroidota</taxon>
        <taxon>Flavobacteriia</taxon>
        <taxon>Flavobacteriales</taxon>
        <taxon>Flavobacteriaceae</taxon>
        <taxon>Flavobacterium</taxon>
    </lineage>
</organism>
<gene>
    <name evidence="1" type="ORF">FFWV33_12515</name>
</gene>
<evidence type="ECO:0000313" key="2">
    <source>
        <dbReference type="Proteomes" id="UP000244527"/>
    </source>
</evidence>
<dbReference type="KEGG" id="ffa:FFWV33_12515"/>
<dbReference type="RefSeq" id="WP_108741210.1">
    <property type="nucleotide sequence ID" value="NZ_CP020918.1"/>
</dbReference>